<dbReference type="AlphaFoldDB" id="A0A6B0U018"/>
<feature type="chain" id="PRO_5025401293" evidence="1">
    <location>
        <begin position="23"/>
        <end position="87"/>
    </location>
</feature>
<accession>A0A6B0U018</accession>
<protein>
    <submittedName>
        <fullName evidence="2">Putative secreted protein</fullName>
    </submittedName>
</protein>
<proteinExistence type="predicted"/>
<keyword evidence="1" id="KW-0732">Signal</keyword>
<dbReference type="EMBL" id="GIFC01003709">
    <property type="protein sequence ID" value="MXU85792.1"/>
    <property type="molecule type" value="Transcribed_RNA"/>
</dbReference>
<organism evidence="2">
    <name type="scientific">Ixodes ricinus</name>
    <name type="common">Common tick</name>
    <name type="synonym">Acarus ricinus</name>
    <dbReference type="NCBI Taxonomy" id="34613"/>
    <lineage>
        <taxon>Eukaryota</taxon>
        <taxon>Metazoa</taxon>
        <taxon>Ecdysozoa</taxon>
        <taxon>Arthropoda</taxon>
        <taxon>Chelicerata</taxon>
        <taxon>Arachnida</taxon>
        <taxon>Acari</taxon>
        <taxon>Parasitiformes</taxon>
        <taxon>Ixodida</taxon>
        <taxon>Ixodoidea</taxon>
        <taxon>Ixodidae</taxon>
        <taxon>Ixodinae</taxon>
        <taxon>Ixodes</taxon>
    </lineage>
</organism>
<evidence type="ECO:0000313" key="2">
    <source>
        <dbReference type="EMBL" id="MXU85792.1"/>
    </source>
</evidence>
<sequence length="87" mass="9911">MGNPGPSLSFFHSLLLNRCAFAFFPVASAVLRGFGETEYSCRWECACDVLEKRPIRRPRLAPWLYSVRKLTIRHRAVAQKTGGRGRE</sequence>
<name>A0A6B0U018_IXORI</name>
<reference evidence="2" key="1">
    <citation type="submission" date="2019-12" db="EMBL/GenBank/DDBJ databases">
        <title>An insight into the sialome of adult female Ixodes ricinus ticks feeding for 6 days.</title>
        <authorList>
            <person name="Perner J."/>
            <person name="Ribeiro J.M.C."/>
        </authorList>
    </citation>
    <scope>NUCLEOTIDE SEQUENCE</scope>
    <source>
        <strain evidence="2">Semi-engorged</strain>
        <tissue evidence="2">Salivary glands</tissue>
    </source>
</reference>
<evidence type="ECO:0000256" key="1">
    <source>
        <dbReference type="SAM" id="SignalP"/>
    </source>
</evidence>
<feature type="signal peptide" evidence="1">
    <location>
        <begin position="1"/>
        <end position="22"/>
    </location>
</feature>